<name>A0A1H5PVE4_9ACTN</name>
<feature type="region of interest" description="Disordered" evidence="1">
    <location>
        <begin position="293"/>
        <end position="341"/>
    </location>
</feature>
<keyword evidence="2" id="KW-1133">Transmembrane helix</keyword>
<dbReference type="STRING" id="561176.SAMN04488561_5734"/>
<proteinExistence type="predicted"/>
<feature type="region of interest" description="Disordered" evidence="1">
    <location>
        <begin position="200"/>
        <end position="272"/>
    </location>
</feature>
<keyword evidence="2" id="KW-0812">Transmembrane</keyword>
<dbReference type="AlphaFoldDB" id="A0A1H5PVE4"/>
<feature type="compositionally biased region" description="Low complexity" evidence="1">
    <location>
        <begin position="222"/>
        <end position="240"/>
    </location>
</feature>
<protein>
    <submittedName>
        <fullName evidence="3">Capsular polysaccharide biosynthesis protein</fullName>
    </submittedName>
</protein>
<reference evidence="4" key="1">
    <citation type="submission" date="2016-10" db="EMBL/GenBank/DDBJ databases">
        <authorList>
            <person name="Varghese N."/>
            <person name="Submissions S."/>
        </authorList>
    </citation>
    <scope>NUCLEOTIDE SEQUENCE [LARGE SCALE GENOMIC DNA]</scope>
    <source>
        <strain evidence="4">DSM 45237</strain>
    </source>
</reference>
<gene>
    <name evidence="3" type="ORF">SAMN04488561_5734</name>
</gene>
<organism evidence="3 4">
    <name type="scientific">Jiangella alba</name>
    <dbReference type="NCBI Taxonomy" id="561176"/>
    <lineage>
        <taxon>Bacteria</taxon>
        <taxon>Bacillati</taxon>
        <taxon>Actinomycetota</taxon>
        <taxon>Actinomycetes</taxon>
        <taxon>Jiangellales</taxon>
        <taxon>Jiangellaceae</taxon>
        <taxon>Jiangella</taxon>
    </lineage>
</organism>
<evidence type="ECO:0000256" key="1">
    <source>
        <dbReference type="SAM" id="MobiDB-lite"/>
    </source>
</evidence>
<feature type="transmembrane region" description="Helical" evidence="2">
    <location>
        <begin position="168"/>
        <end position="189"/>
    </location>
</feature>
<evidence type="ECO:0000256" key="2">
    <source>
        <dbReference type="SAM" id="Phobius"/>
    </source>
</evidence>
<keyword evidence="4" id="KW-1185">Reference proteome</keyword>
<dbReference type="Proteomes" id="UP000181980">
    <property type="component" value="Unassembled WGS sequence"/>
</dbReference>
<dbReference type="EMBL" id="FNUC01000004">
    <property type="protein sequence ID" value="SEF17168.1"/>
    <property type="molecule type" value="Genomic_DNA"/>
</dbReference>
<evidence type="ECO:0000313" key="4">
    <source>
        <dbReference type="Proteomes" id="UP000181980"/>
    </source>
</evidence>
<sequence>MDVWRITLAALRRWYVLLPLLALTGLGAVSAGNSVAPEYQATATIMYVAGPGETELPNPYGDLSGANEVATIVLNSVETRTALAAAGHGGAYEVTPQSRSSIAYLSIRSGDPEDAVATGTALIDVAAAELVSRQEAAGIPPTAQVGLQVLEPPTVIAAVQEGKLRVQAVVGVLGAGVSLLVAVLFDDIIGLWKRARARGLGGERKRARGEKRRESAADAEAETAGTGPAEPDAETEAAPPAELPRRKAEPATTNGAPPDDDHGGLGTASPSINSALINTNEWVWPGDHSLEEAIEHEQRERPQRNPFFDPEFTKRQLRKSKREQDAGTDAEPAEPETSRKR</sequence>
<keyword evidence="2" id="KW-0472">Membrane</keyword>
<accession>A0A1H5PVE4</accession>
<evidence type="ECO:0000313" key="3">
    <source>
        <dbReference type="EMBL" id="SEF17168.1"/>
    </source>
</evidence>
<feature type="compositionally biased region" description="Basic and acidic residues" evidence="1">
    <location>
        <begin position="293"/>
        <end position="303"/>
    </location>
</feature>